<evidence type="ECO:0000256" key="1">
    <source>
        <dbReference type="ARBA" id="ARBA00010333"/>
    </source>
</evidence>
<sequence>MCAYSGAIGKIQQQFNTPLALLLSTSLFCLLSISHSAIANESLNFPKPNQPKIITLAAEDSWPPFANQLGQGISHRLIEAAFKQSQIEVNSLVVPYSRALMMAEKGAVDGVFNVTREASTEQRFVFGEMPLFVAKASFYQRKQRSLLAENKWKIPKGSIIGVIKSYEYGDEFPELVKQRQLNIVTVATQQQLINLLLIGRIDAAVMFDLVAQENLQKMGVNDEVIPAFDNHTSNIYLAFSKENPKAILLAKALDQGLSALKANGQYQLLLSAK</sequence>
<dbReference type="AlphaFoldDB" id="A0A5B8R142"/>
<name>A0A5B8R142_9GAMM</name>
<gene>
    <name evidence="5" type="ORF">D0436_16445</name>
</gene>
<protein>
    <submittedName>
        <fullName evidence="5">Transporter substrate-binding domain-containing protein</fullName>
    </submittedName>
</protein>
<evidence type="ECO:0000256" key="2">
    <source>
        <dbReference type="ARBA" id="ARBA00022729"/>
    </source>
</evidence>
<dbReference type="SUPFAM" id="SSF53850">
    <property type="entry name" value="Periplasmic binding protein-like II"/>
    <property type="match status" value="1"/>
</dbReference>
<evidence type="ECO:0000259" key="4">
    <source>
        <dbReference type="Pfam" id="PF00497"/>
    </source>
</evidence>
<dbReference type="RefSeq" id="WP_208659711.1">
    <property type="nucleotide sequence ID" value="NZ_CP031775.2"/>
</dbReference>
<feature type="signal peptide" evidence="3">
    <location>
        <begin position="1"/>
        <end position="39"/>
    </location>
</feature>
<dbReference type="KEGG" id="sdeo:D0436_16445"/>
<evidence type="ECO:0000313" key="6">
    <source>
        <dbReference type="Proteomes" id="UP000321124"/>
    </source>
</evidence>
<feature type="chain" id="PRO_5022804917" evidence="3">
    <location>
        <begin position="40"/>
        <end position="273"/>
    </location>
</feature>
<dbReference type="PANTHER" id="PTHR35936">
    <property type="entry name" value="MEMBRANE-BOUND LYTIC MUREIN TRANSGLYCOSYLASE F"/>
    <property type="match status" value="1"/>
</dbReference>
<keyword evidence="2 3" id="KW-0732">Signal</keyword>
<proteinExistence type="inferred from homology"/>
<accession>A0A5B8R142</accession>
<feature type="domain" description="Solute-binding protein family 3/N-terminal" evidence="4">
    <location>
        <begin position="54"/>
        <end position="269"/>
    </location>
</feature>
<evidence type="ECO:0000256" key="3">
    <source>
        <dbReference type="SAM" id="SignalP"/>
    </source>
</evidence>
<organism evidence="5 6">
    <name type="scientific">Shewanella decolorationis</name>
    <dbReference type="NCBI Taxonomy" id="256839"/>
    <lineage>
        <taxon>Bacteria</taxon>
        <taxon>Pseudomonadati</taxon>
        <taxon>Pseudomonadota</taxon>
        <taxon>Gammaproteobacteria</taxon>
        <taxon>Alteromonadales</taxon>
        <taxon>Shewanellaceae</taxon>
        <taxon>Shewanella</taxon>
    </lineage>
</organism>
<dbReference type="Proteomes" id="UP000321124">
    <property type="component" value="Chromosome"/>
</dbReference>
<dbReference type="InterPro" id="IPR001638">
    <property type="entry name" value="Solute-binding_3/MltF_N"/>
</dbReference>
<dbReference type="PANTHER" id="PTHR35936:SF25">
    <property type="entry name" value="ABC TRANSPORTER SUBSTRATE-BINDING PROTEIN"/>
    <property type="match status" value="1"/>
</dbReference>
<comment type="similarity">
    <text evidence="1">Belongs to the bacterial solute-binding protein 3 family.</text>
</comment>
<dbReference type="EMBL" id="CP031775">
    <property type="protein sequence ID" value="QDZ91919.1"/>
    <property type="molecule type" value="Genomic_DNA"/>
</dbReference>
<evidence type="ECO:0000313" key="5">
    <source>
        <dbReference type="EMBL" id="QDZ91919.1"/>
    </source>
</evidence>
<dbReference type="Pfam" id="PF00497">
    <property type="entry name" value="SBP_bac_3"/>
    <property type="match status" value="1"/>
</dbReference>
<dbReference type="Gene3D" id="3.40.190.10">
    <property type="entry name" value="Periplasmic binding protein-like II"/>
    <property type="match status" value="2"/>
</dbReference>
<reference evidence="5 6" key="1">
    <citation type="journal article" date="2019" name="Ecotoxicol. Environ. Saf.">
        <title>Microbial characterization of heavy metal resistant bacterial strains isolated from an electroplating wastewater treatment plant.</title>
        <authorList>
            <person name="Cai X."/>
            <person name="Zheng X."/>
            <person name="Zhang D."/>
            <person name="Iqbal W."/>
            <person name="Liu C."/>
            <person name="Yang B."/>
            <person name="Zhao X."/>
            <person name="Lu X."/>
            <person name="Mao Y."/>
        </authorList>
    </citation>
    <scope>NUCLEOTIDE SEQUENCE [LARGE SCALE GENOMIC DNA]</scope>
    <source>
        <strain evidence="5 6">Ni1-3</strain>
    </source>
</reference>